<gene>
    <name evidence="1" type="ORF">NQ318_003601</name>
</gene>
<evidence type="ECO:0008006" key="3">
    <source>
        <dbReference type="Google" id="ProtNLM"/>
    </source>
</evidence>
<sequence length="104" mass="11584">MMKGMNSELVTVLIFATIRVSVDKGDRGIVTLAFEESSVSSTTAPTSTTTVNVLTVRDVHTPIKHALKSNNQSYIEANENKKRHTGRRGCLCLPTIEEYKRFLE</sequence>
<protein>
    <recommendedName>
        <fullName evidence="3">Secreted protein</fullName>
    </recommendedName>
</protein>
<evidence type="ECO:0000313" key="1">
    <source>
        <dbReference type="EMBL" id="KAJ8955498.1"/>
    </source>
</evidence>
<dbReference type="Proteomes" id="UP001162162">
    <property type="component" value="Unassembled WGS sequence"/>
</dbReference>
<dbReference type="AlphaFoldDB" id="A0AAV8YXK3"/>
<dbReference type="EMBL" id="JAPWTK010000038">
    <property type="protein sequence ID" value="KAJ8955498.1"/>
    <property type="molecule type" value="Genomic_DNA"/>
</dbReference>
<reference evidence="1" key="1">
    <citation type="journal article" date="2023" name="Insect Mol. Biol.">
        <title>Genome sequencing provides insights into the evolution of gene families encoding plant cell wall-degrading enzymes in longhorned beetles.</title>
        <authorList>
            <person name="Shin N.R."/>
            <person name="Okamura Y."/>
            <person name="Kirsch R."/>
            <person name="Pauchet Y."/>
        </authorList>
    </citation>
    <scope>NUCLEOTIDE SEQUENCE</scope>
    <source>
        <strain evidence="1">AMC_N1</strain>
    </source>
</reference>
<organism evidence="1 2">
    <name type="scientific">Aromia moschata</name>
    <dbReference type="NCBI Taxonomy" id="1265417"/>
    <lineage>
        <taxon>Eukaryota</taxon>
        <taxon>Metazoa</taxon>
        <taxon>Ecdysozoa</taxon>
        <taxon>Arthropoda</taxon>
        <taxon>Hexapoda</taxon>
        <taxon>Insecta</taxon>
        <taxon>Pterygota</taxon>
        <taxon>Neoptera</taxon>
        <taxon>Endopterygota</taxon>
        <taxon>Coleoptera</taxon>
        <taxon>Polyphaga</taxon>
        <taxon>Cucujiformia</taxon>
        <taxon>Chrysomeloidea</taxon>
        <taxon>Cerambycidae</taxon>
        <taxon>Cerambycinae</taxon>
        <taxon>Callichromatini</taxon>
        <taxon>Aromia</taxon>
    </lineage>
</organism>
<evidence type="ECO:0000313" key="2">
    <source>
        <dbReference type="Proteomes" id="UP001162162"/>
    </source>
</evidence>
<comment type="caution">
    <text evidence="1">The sequence shown here is derived from an EMBL/GenBank/DDBJ whole genome shotgun (WGS) entry which is preliminary data.</text>
</comment>
<accession>A0AAV8YXK3</accession>
<name>A0AAV8YXK3_9CUCU</name>
<proteinExistence type="predicted"/>
<keyword evidence="2" id="KW-1185">Reference proteome</keyword>